<sequence>MKRAKRILGSLLMLCLLTGLMSPAAAYGASAISSVSIRVGLNDFEAGDTLPDIVIGDRDSSDCAYVYVSSNYYSVESAQWITSTTKTIKVGDTPRMRVRLEPTDPDERRFRGGYYSSNVKINGGTFKSATVSGGDLIVTLELDPVEGQYDMPEEAYWTGSGYGKARWRISSSGSTSGYYEVALYRGSSQVHKVETSGTSYDFYPYMTKKGSYYFKVRTIPEDSHSYGKRSDWAVSDEVYLPEEDVSDGTGRQEGITASGGTTNVGWIQSGDRWYFRYPDGSSPKDEWLSWNGKWYLFDSNGWMLTGWQNRNGFTYYLDSSGAMVTGWVQAGNTFYYLNPTPDQYEGILVKNHWLLQDGNYYYLNDAGIRAEGWLQVNGSWYYFYPGTGIMAANTFVDGFWINENGVWIK</sequence>
<feature type="repeat" description="Cell wall-binding" evidence="2">
    <location>
        <begin position="284"/>
        <end position="303"/>
    </location>
</feature>
<organism evidence="4 5">
    <name type="scientific">Candidatus Caccovicinus merdipullorum</name>
    <dbReference type="NCBI Taxonomy" id="2840724"/>
    <lineage>
        <taxon>Bacteria</taxon>
        <taxon>Bacillati</taxon>
        <taxon>Bacillota</taxon>
        <taxon>Clostridia</taxon>
        <taxon>Eubacteriales</taxon>
        <taxon>Candidatus Caccovicinus</taxon>
    </lineage>
</organism>
<feature type="repeat" description="Cell wall-binding" evidence="2">
    <location>
        <begin position="304"/>
        <end position="323"/>
    </location>
</feature>
<gene>
    <name evidence="4" type="ORF">IAB60_12335</name>
</gene>
<evidence type="ECO:0000256" key="3">
    <source>
        <dbReference type="SAM" id="SignalP"/>
    </source>
</evidence>
<evidence type="ECO:0000313" key="5">
    <source>
        <dbReference type="Proteomes" id="UP000886860"/>
    </source>
</evidence>
<keyword evidence="3" id="KW-0732">Signal</keyword>
<dbReference type="InterPro" id="IPR018337">
    <property type="entry name" value="Cell_wall/Cho-bd_repeat"/>
</dbReference>
<dbReference type="EMBL" id="DVKS01000203">
    <property type="protein sequence ID" value="HIT42860.1"/>
    <property type="molecule type" value="Genomic_DNA"/>
</dbReference>
<dbReference type="Pfam" id="PF01473">
    <property type="entry name" value="Choline_bind_1"/>
    <property type="match status" value="2"/>
</dbReference>
<evidence type="ECO:0000313" key="4">
    <source>
        <dbReference type="EMBL" id="HIT42860.1"/>
    </source>
</evidence>
<accession>A0A9D1GKI3</accession>
<evidence type="ECO:0000256" key="1">
    <source>
        <dbReference type="ARBA" id="ARBA00022737"/>
    </source>
</evidence>
<dbReference type="AlphaFoldDB" id="A0A9D1GKI3"/>
<dbReference type="PROSITE" id="PS51170">
    <property type="entry name" value="CW"/>
    <property type="match status" value="2"/>
</dbReference>
<evidence type="ECO:0000256" key="2">
    <source>
        <dbReference type="PROSITE-ProRule" id="PRU00591"/>
    </source>
</evidence>
<dbReference type="SUPFAM" id="SSF69360">
    <property type="entry name" value="Cell wall binding repeat"/>
    <property type="match status" value="1"/>
</dbReference>
<dbReference type="Proteomes" id="UP000886860">
    <property type="component" value="Unassembled WGS sequence"/>
</dbReference>
<name>A0A9D1GKI3_9FIRM</name>
<comment type="caution">
    <text evidence="4">The sequence shown here is derived from an EMBL/GenBank/DDBJ whole genome shotgun (WGS) entry which is preliminary data.</text>
</comment>
<dbReference type="Gene3D" id="2.10.270.10">
    <property type="entry name" value="Cholin Binding"/>
    <property type="match status" value="2"/>
</dbReference>
<dbReference type="Pfam" id="PF19127">
    <property type="entry name" value="Choline_bind_3"/>
    <property type="match status" value="2"/>
</dbReference>
<reference evidence="4" key="1">
    <citation type="submission" date="2020-10" db="EMBL/GenBank/DDBJ databases">
        <authorList>
            <person name="Gilroy R."/>
        </authorList>
    </citation>
    <scope>NUCLEOTIDE SEQUENCE</scope>
    <source>
        <strain evidence="4">CHK123-3438</strain>
    </source>
</reference>
<feature type="signal peptide" evidence="3">
    <location>
        <begin position="1"/>
        <end position="26"/>
    </location>
</feature>
<keyword evidence="1" id="KW-0677">Repeat</keyword>
<proteinExistence type="predicted"/>
<feature type="chain" id="PRO_5039380244" evidence="3">
    <location>
        <begin position="27"/>
        <end position="409"/>
    </location>
</feature>
<protein>
    <submittedName>
        <fullName evidence="4">N-acetylmuramoyl-L-alanine amidase family protein</fullName>
    </submittedName>
</protein>
<reference evidence="4" key="2">
    <citation type="journal article" date="2021" name="PeerJ">
        <title>Extensive microbial diversity within the chicken gut microbiome revealed by metagenomics and culture.</title>
        <authorList>
            <person name="Gilroy R."/>
            <person name="Ravi A."/>
            <person name="Getino M."/>
            <person name="Pursley I."/>
            <person name="Horton D.L."/>
            <person name="Alikhan N.F."/>
            <person name="Baker D."/>
            <person name="Gharbi K."/>
            <person name="Hall N."/>
            <person name="Watson M."/>
            <person name="Adriaenssens E.M."/>
            <person name="Foster-Nyarko E."/>
            <person name="Jarju S."/>
            <person name="Secka A."/>
            <person name="Antonio M."/>
            <person name="Oren A."/>
            <person name="Chaudhuri R.R."/>
            <person name="La Ragione R."/>
            <person name="Hildebrand F."/>
            <person name="Pallen M.J."/>
        </authorList>
    </citation>
    <scope>NUCLEOTIDE SEQUENCE</scope>
    <source>
        <strain evidence="4">CHK123-3438</strain>
    </source>
</reference>